<accession>A0AAV5IUE3</accession>
<evidence type="ECO:0000313" key="2">
    <source>
        <dbReference type="EMBL" id="GKV01523.1"/>
    </source>
</evidence>
<evidence type="ECO:0000313" key="3">
    <source>
        <dbReference type="Proteomes" id="UP001054252"/>
    </source>
</evidence>
<comment type="caution">
    <text evidence="2">The sequence shown here is derived from an EMBL/GenBank/DDBJ whole genome shotgun (WGS) entry which is preliminary data.</text>
</comment>
<organism evidence="2 3">
    <name type="scientific">Rubroshorea leprosula</name>
    <dbReference type="NCBI Taxonomy" id="152421"/>
    <lineage>
        <taxon>Eukaryota</taxon>
        <taxon>Viridiplantae</taxon>
        <taxon>Streptophyta</taxon>
        <taxon>Embryophyta</taxon>
        <taxon>Tracheophyta</taxon>
        <taxon>Spermatophyta</taxon>
        <taxon>Magnoliopsida</taxon>
        <taxon>eudicotyledons</taxon>
        <taxon>Gunneridae</taxon>
        <taxon>Pentapetalae</taxon>
        <taxon>rosids</taxon>
        <taxon>malvids</taxon>
        <taxon>Malvales</taxon>
        <taxon>Dipterocarpaceae</taxon>
        <taxon>Rubroshorea</taxon>
    </lineage>
</organism>
<protein>
    <submittedName>
        <fullName evidence="2">Uncharacterized protein</fullName>
    </submittedName>
</protein>
<gene>
    <name evidence="2" type="ORF">SLEP1_g14072</name>
</gene>
<name>A0AAV5IUE3_9ROSI</name>
<feature type="region of interest" description="Disordered" evidence="1">
    <location>
        <begin position="1"/>
        <end position="34"/>
    </location>
</feature>
<keyword evidence="3" id="KW-1185">Reference proteome</keyword>
<reference evidence="2 3" key="1">
    <citation type="journal article" date="2021" name="Commun. Biol.">
        <title>The genome of Shorea leprosula (Dipterocarpaceae) highlights the ecological relevance of drought in aseasonal tropical rainforests.</title>
        <authorList>
            <person name="Ng K.K.S."/>
            <person name="Kobayashi M.J."/>
            <person name="Fawcett J.A."/>
            <person name="Hatakeyama M."/>
            <person name="Paape T."/>
            <person name="Ng C.H."/>
            <person name="Ang C.C."/>
            <person name="Tnah L.H."/>
            <person name="Lee C.T."/>
            <person name="Nishiyama T."/>
            <person name="Sese J."/>
            <person name="O'Brien M.J."/>
            <person name="Copetti D."/>
            <person name="Mohd Noor M.I."/>
            <person name="Ong R.C."/>
            <person name="Putra M."/>
            <person name="Sireger I.Z."/>
            <person name="Indrioko S."/>
            <person name="Kosugi Y."/>
            <person name="Izuno A."/>
            <person name="Isagi Y."/>
            <person name="Lee S.L."/>
            <person name="Shimizu K.K."/>
        </authorList>
    </citation>
    <scope>NUCLEOTIDE SEQUENCE [LARGE SCALE GENOMIC DNA]</scope>
    <source>
        <strain evidence="2">214</strain>
    </source>
</reference>
<sequence length="218" mass="25236">MNVTPENPNKNSNQNPSAPIRSEIEENSRAPRTSRVFGSRTYQLGGRYPIPQATLEYRGENRERIQFGKKMEIDPNQLPAAKQQGTILELPSWNPQLWAEIIDQWERDACRAWINRSMDGEMFEFLETLLGPIVELYWNTFERENPTLVAETQDLGENPYNFTSLIKKMFLGSDVTVDSERALQNKAIEELEVLQLTSWYQIESFCNDFLKLVARTGQ</sequence>
<proteinExistence type="predicted"/>
<evidence type="ECO:0000256" key="1">
    <source>
        <dbReference type="SAM" id="MobiDB-lite"/>
    </source>
</evidence>
<feature type="compositionally biased region" description="Polar residues" evidence="1">
    <location>
        <begin position="1"/>
        <end position="17"/>
    </location>
</feature>
<dbReference type="EMBL" id="BPVZ01000017">
    <property type="protein sequence ID" value="GKV01523.1"/>
    <property type="molecule type" value="Genomic_DNA"/>
</dbReference>
<dbReference type="AlphaFoldDB" id="A0AAV5IUE3"/>
<dbReference type="Proteomes" id="UP001054252">
    <property type="component" value="Unassembled WGS sequence"/>
</dbReference>